<feature type="non-terminal residue" evidence="5">
    <location>
        <position position="1"/>
    </location>
</feature>
<evidence type="ECO:0000313" key="6">
    <source>
        <dbReference type="Proteomes" id="UP000198287"/>
    </source>
</evidence>
<protein>
    <recommendedName>
        <fullName evidence="2">Regulatory protein zeste</fullName>
    </recommendedName>
</protein>
<evidence type="ECO:0000256" key="1">
    <source>
        <dbReference type="ARBA" id="ARBA00011764"/>
    </source>
</evidence>
<dbReference type="AlphaFoldDB" id="A0A226D336"/>
<dbReference type="Proteomes" id="UP000198287">
    <property type="component" value="Unassembled WGS sequence"/>
</dbReference>
<evidence type="ECO:0000259" key="4">
    <source>
        <dbReference type="Pfam" id="PF13873"/>
    </source>
</evidence>
<proteinExistence type="predicted"/>
<name>A0A226D336_FOLCA</name>
<comment type="subunit">
    <text evidence="1">Self-associates forming complexes of several hundred monomers.</text>
</comment>
<evidence type="ECO:0000256" key="2">
    <source>
        <dbReference type="ARBA" id="ARBA00016807"/>
    </source>
</evidence>
<keyword evidence="6" id="KW-1185">Reference proteome</keyword>
<evidence type="ECO:0000313" key="5">
    <source>
        <dbReference type="EMBL" id="OXA39147.1"/>
    </source>
</evidence>
<comment type="caution">
    <text evidence="5">The sequence shown here is derived from an EMBL/GenBank/DDBJ whole genome shotgun (WGS) entry which is preliminary data.</text>
</comment>
<sequence length="352" mass="39321">TGGVSCYSEGKVCKLIVSSLVLHNFCVLKEIPLTEEDERCRDYTVIPIYEDHPIDQLNAGQFSAHASQLLSGQCSLQWNINAFLSFSPKKKSECFSDEEKTTLINLYSEYCNILQGTFSDSDGARLKKRKWNDILDAGTKKQSGKLVGGSDEEDELEPDEEKLLSTISKRSIYGVPGGIDTGEIKTEIRHAANDCKKPKICGTDHKGTDQPESCIATISSSMVLFDPDTIEINEEVEMYVTSDNEVIVKQRRTITPPISTPRPTPSSSKVTSARRELFANRKSAFSDGPQTKLMREQVDRLEQQVGTFKRIEQVLQEMKDIEQKKLGIMEASLTLSYMKFVAKAKKAEIGLD</sequence>
<dbReference type="InterPro" id="IPR028002">
    <property type="entry name" value="Myb_DNA-bind_5"/>
</dbReference>
<feature type="domain" description="Myb/SANT-like DNA-binding" evidence="4">
    <location>
        <begin position="94"/>
        <end position="136"/>
    </location>
</feature>
<accession>A0A226D336</accession>
<evidence type="ECO:0000256" key="3">
    <source>
        <dbReference type="ARBA" id="ARBA00025466"/>
    </source>
</evidence>
<gene>
    <name evidence="5" type="ORF">Fcan01_26160</name>
</gene>
<reference evidence="5 6" key="1">
    <citation type="submission" date="2015-12" db="EMBL/GenBank/DDBJ databases">
        <title>The genome of Folsomia candida.</title>
        <authorList>
            <person name="Faddeeva A."/>
            <person name="Derks M.F."/>
            <person name="Anvar Y."/>
            <person name="Smit S."/>
            <person name="Van Straalen N."/>
            <person name="Roelofs D."/>
        </authorList>
    </citation>
    <scope>NUCLEOTIDE SEQUENCE [LARGE SCALE GENOMIC DNA]</scope>
    <source>
        <strain evidence="5 6">VU population</strain>
        <tissue evidence="5">Whole body</tissue>
    </source>
</reference>
<comment type="function">
    <text evidence="3">Involved in transvection phenomena (= synapsis-dependent gene expression), where the synaptic pairing of chromosomes carrying genes with which zeste interacts influences the expression of these genes. Zeste binds to DNA and stimulates transcription from a nearby promoter.</text>
</comment>
<dbReference type="EMBL" id="LNIX01000041">
    <property type="protein sequence ID" value="OXA39147.1"/>
    <property type="molecule type" value="Genomic_DNA"/>
</dbReference>
<organism evidence="5 6">
    <name type="scientific">Folsomia candida</name>
    <name type="common">Springtail</name>
    <dbReference type="NCBI Taxonomy" id="158441"/>
    <lineage>
        <taxon>Eukaryota</taxon>
        <taxon>Metazoa</taxon>
        <taxon>Ecdysozoa</taxon>
        <taxon>Arthropoda</taxon>
        <taxon>Hexapoda</taxon>
        <taxon>Collembola</taxon>
        <taxon>Entomobryomorpha</taxon>
        <taxon>Isotomoidea</taxon>
        <taxon>Isotomidae</taxon>
        <taxon>Proisotominae</taxon>
        <taxon>Folsomia</taxon>
    </lineage>
</organism>
<dbReference type="Pfam" id="PF13873">
    <property type="entry name" value="Myb_DNA-bind_5"/>
    <property type="match status" value="1"/>
</dbReference>